<dbReference type="Proteomes" id="UP000544222">
    <property type="component" value="Unassembled WGS sequence"/>
</dbReference>
<keyword evidence="1" id="KW-0812">Transmembrane</keyword>
<keyword evidence="3" id="KW-1185">Reference proteome</keyword>
<evidence type="ECO:0000313" key="2">
    <source>
        <dbReference type="EMBL" id="MBB3186479.1"/>
    </source>
</evidence>
<name>A0A7W5DP31_9PORP</name>
<dbReference type="EMBL" id="JACHYB010000001">
    <property type="protein sequence ID" value="MBB3186479.1"/>
    <property type="molecule type" value="Genomic_DNA"/>
</dbReference>
<sequence>MYSAKGICLYSGFLYTCHLVSIMLLYIRIFLYIAVYQMNLSKINNHFIKFFDKLTVYLYLCGFQMDCLRRQFGG</sequence>
<proteinExistence type="predicted"/>
<keyword evidence="1" id="KW-1133">Transmembrane helix</keyword>
<reference evidence="2 3" key="1">
    <citation type="submission" date="2020-08" db="EMBL/GenBank/DDBJ databases">
        <title>Genomic Encyclopedia of Type Strains, Phase IV (KMG-IV): sequencing the most valuable type-strain genomes for metagenomic binning, comparative biology and taxonomic classification.</title>
        <authorList>
            <person name="Goeker M."/>
        </authorList>
    </citation>
    <scope>NUCLEOTIDE SEQUENCE [LARGE SCALE GENOMIC DNA]</scope>
    <source>
        <strain evidence="2 3">DSM 27471</strain>
    </source>
</reference>
<keyword evidence="1" id="KW-0472">Membrane</keyword>
<dbReference type="AlphaFoldDB" id="A0A7W5DP31"/>
<evidence type="ECO:0000313" key="3">
    <source>
        <dbReference type="Proteomes" id="UP000544222"/>
    </source>
</evidence>
<feature type="transmembrane region" description="Helical" evidence="1">
    <location>
        <begin position="12"/>
        <end position="35"/>
    </location>
</feature>
<organism evidence="2 3">
    <name type="scientific">Microbacter margulisiae</name>
    <dbReference type="NCBI Taxonomy" id="1350067"/>
    <lineage>
        <taxon>Bacteria</taxon>
        <taxon>Pseudomonadati</taxon>
        <taxon>Bacteroidota</taxon>
        <taxon>Bacteroidia</taxon>
        <taxon>Bacteroidales</taxon>
        <taxon>Porphyromonadaceae</taxon>
        <taxon>Microbacter</taxon>
    </lineage>
</organism>
<accession>A0A7W5DP31</accession>
<protein>
    <submittedName>
        <fullName evidence="2">Uncharacterized protein</fullName>
    </submittedName>
</protein>
<gene>
    <name evidence="2" type="ORF">FHX64_000642</name>
</gene>
<comment type="caution">
    <text evidence="2">The sequence shown here is derived from an EMBL/GenBank/DDBJ whole genome shotgun (WGS) entry which is preliminary data.</text>
</comment>
<evidence type="ECO:0000256" key="1">
    <source>
        <dbReference type="SAM" id="Phobius"/>
    </source>
</evidence>